<evidence type="ECO:0000256" key="5">
    <source>
        <dbReference type="SAM" id="Phobius"/>
    </source>
</evidence>
<keyword evidence="2 5" id="KW-0812">Transmembrane</keyword>
<evidence type="ECO:0008006" key="8">
    <source>
        <dbReference type="Google" id="ProtNLM"/>
    </source>
</evidence>
<feature type="transmembrane region" description="Helical" evidence="5">
    <location>
        <begin position="47"/>
        <end position="68"/>
    </location>
</feature>
<protein>
    <recommendedName>
        <fullName evidence="8">MARVEL domain-containing protein</fullName>
    </recommendedName>
</protein>
<evidence type="ECO:0000256" key="4">
    <source>
        <dbReference type="ARBA" id="ARBA00023136"/>
    </source>
</evidence>
<dbReference type="GO" id="GO:0005765">
    <property type="term" value="C:lysosomal membrane"/>
    <property type="evidence" value="ECO:0007669"/>
    <property type="project" value="TreeGrafter"/>
</dbReference>
<dbReference type="InterPro" id="IPR051115">
    <property type="entry name" value="LAPTM_transporter"/>
</dbReference>
<dbReference type="EMBL" id="AZBU02000002">
    <property type="protein sequence ID" value="TKR92776.1"/>
    <property type="molecule type" value="Genomic_DNA"/>
</dbReference>
<evidence type="ECO:0000256" key="1">
    <source>
        <dbReference type="ARBA" id="ARBA00004127"/>
    </source>
</evidence>
<comment type="caution">
    <text evidence="6">The sequence shown here is derived from an EMBL/GenBank/DDBJ whole genome shotgun (WGS) entry which is preliminary data.</text>
</comment>
<feature type="transmembrane region" description="Helical" evidence="5">
    <location>
        <begin position="185"/>
        <end position="207"/>
    </location>
</feature>
<comment type="subcellular location">
    <subcellularLocation>
        <location evidence="1">Endomembrane system</location>
        <topology evidence="1">Multi-pass membrane protein</topology>
    </subcellularLocation>
</comment>
<accession>A0A4U5P965</accession>
<reference evidence="6 7" key="2">
    <citation type="journal article" date="2019" name="G3 (Bethesda)">
        <title>Hybrid Assembly of the Genome of the Entomopathogenic Nematode Steinernema carpocapsae Identifies the X-Chromosome.</title>
        <authorList>
            <person name="Serra L."/>
            <person name="Macchietto M."/>
            <person name="Macias-Munoz A."/>
            <person name="McGill C.J."/>
            <person name="Rodriguez I.M."/>
            <person name="Rodriguez B."/>
            <person name="Murad R."/>
            <person name="Mortazavi A."/>
        </authorList>
    </citation>
    <scope>NUCLEOTIDE SEQUENCE [LARGE SCALE GENOMIC DNA]</scope>
    <source>
        <strain evidence="6 7">ALL</strain>
    </source>
</reference>
<keyword evidence="4 5" id="KW-0472">Membrane</keyword>
<evidence type="ECO:0000313" key="6">
    <source>
        <dbReference type="EMBL" id="TKR92776.1"/>
    </source>
</evidence>
<dbReference type="GO" id="GO:0012505">
    <property type="term" value="C:endomembrane system"/>
    <property type="evidence" value="ECO:0007669"/>
    <property type="project" value="UniProtKB-SubCell"/>
</dbReference>
<dbReference type="AlphaFoldDB" id="A0A4U5P965"/>
<evidence type="ECO:0000313" key="7">
    <source>
        <dbReference type="Proteomes" id="UP000298663"/>
    </source>
</evidence>
<feature type="transmembrane region" description="Helical" evidence="5">
    <location>
        <begin position="80"/>
        <end position="102"/>
    </location>
</feature>
<dbReference type="Proteomes" id="UP000298663">
    <property type="component" value="Unassembled WGS sequence"/>
</dbReference>
<dbReference type="OrthoDB" id="10403269at2759"/>
<dbReference type="PANTHER" id="PTHR12479">
    <property type="entry name" value="LYSOSOMAL-ASSOCIATED TRANSMEMBRANE PROTEIN"/>
    <property type="match status" value="1"/>
</dbReference>
<evidence type="ECO:0000256" key="3">
    <source>
        <dbReference type="ARBA" id="ARBA00022989"/>
    </source>
</evidence>
<proteinExistence type="predicted"/>
<organism evidence="6 7">
    <name type="scientific">Steinernema carpocapsae</name>
    <name type="common">Entomopathogenic nematode</name>
    <dbReference type="NCBI Taxonomy" id="34508"/>
    <lineage>
        <taxon>Eukaryota</taxon>
        <taxon>Metazoa</taxon>
        <taxon>Ecdysozoa</taxon>
        <taxon>Nematoda</taxon>
        <taxon>Chromadorea</taxon>
        <taxon>Rhabditida</taxon>
        <taxon>Tylenchina</taxon>
        <taxon>Panagrolaimomorpha</taxon>
        <taxon>Strongyloidoidea</taxon>
        <taxon>Steinernematidae</taxon>
        <taxon>Steinernema</taxon>
    </lineage>
</organism>
<keyword evidence="3 5" id="KW-1133">Transmembrane helix</keyword>
<sequence length="228" mass="25636">MPRSYHSKQLLLTNTRFQESMKTADEEVLKAPTRTCCFCCDVRPATALFMIFEIAFFSALLFTGLINIAKASADSITVPYLGLLLCYLISLVGAVLVLYGVFTAKPLLLIPYLIKQLFTITLTLIFIYKAITVYFGHYGITVSTVFRRLYDTDIVSPGIEKLEEIQRFTRSLQFSLSSPTAARHFGGALLLGGCLALCVEIFVTDIVRKCYQYFRDKNRLATSSSRKN</sequence>
<name>A0A4U5P965_STECR</name>
<reference evidence="6 7" key="1">
    <citation type="journal article" date="2015" name="Genome Biol.">
        <title>Comparative genomics of Steinernema reveals deeply conserved gene regulatory networks.</title>
        <authorList>
            <person name="Dillman A.R."/>
            <person name="Macchietto M."/>
            <person name="Porter C.F."/>
            <person name="Rogers A."/>
            <person name="Williams B."/>
            <person name="Antoshechkin I."/>
            <person name="Lee M.M."/>
            <person name="Goodwin Z."/>
            <person name="Lu X."/>
            <person name="Lewis E.E."/>
            <person name="Goodrich-Blair H."/>
            <person name="Stock S.P."/>
            <person name="Adams B.J."/>
            <person name="Sternberg P.W."/>
            <person name="Mortazavi A."/>
        </authorList>
    </citation>
    <scope>NUCLEOTIDE SEQUENCE [LARGE SCALE GENOMIC DNA]</scope>
    <source>
        <strain evidence="6 7">ALL</strain>
    </source>
</reference>
<dbReference type="PANTHER" id="PTHR12479:SF10">
    <property type="entry name" value="LYSOSOMAL-ASSOCIATED TRANSMEMBRANE PROTEIN"/>
    <property type="match status" value="1"/>
</dbReference>
<evidence type="ECO:0000256" key="2">
    <source>
        <dbReference type="ARBA" id="ARBA00022692"/>
    </source>
</evidence>
<gene>
    <name evidence="6" type="ORF">L596_007356</name>
</gene>
<keyword evidence="7" id="KW-1185">Reference proteome</keyword>